<dbReference type="OrthoDB" id="4616819at2759"/>
<dbReference type="GeneID" id="70125711"/>
<evidence type="ECO:0000313" key="2">
    <source>
        <dbReference type="Proteomes" id="UP000758603"/>
    </source>
</evidence>
<protein>
    <submittedName>
        <fullName evidence="1">Uncharacterized protein</fullName>
    </submittedName>
</protein>
<gene>
    <name evidence="1" type="ORF">BKA67DRAFT_421461</name>
</gene>
<reference evidence="1" key="1">
    <citation type="journal article" date="2021" name="Nat. Commun.">
        <title>Genetic determinants of endophytism in the Arabidopsis root mycobiome.</title>
        <authorList>
            <person name="Mesny F."/>
            <person name="Miyauchi S."/>
            <person name="Thiergart T."/>
            <person name="Pickel B."/>
            <person name="Atanasova L."/>
            <person name="Karlsson M."/>
            <person name="Huettel B."/>
            <person name="Barry K.W."/>
            <person name="Haridas S."/>
            <person name="Chen C."/>
            <person name="Bauer D."/>
            <person name="Andreopoulos W."/>
            <person name="Pangilinan J."/>
            <person name="LaButti K."/>
            <person name="Riley R."/>
            <person name="Lipzen A."/>
            <person name="Clum A."/>
            <person name="Drula E."/>
            <person name="Henrissat B."/>
            <person name="Kohler A."/>
            <person name="Grigoriev I.V."/>
            <person name="Martin F.M."/>
            <person name="Hacquard S."/>
        </authorList>
    </citation>
    <scope>NUCLEOTIDE SEQUENCE</scope>
    <source>
        <strain evidence="1">MPI-SDFR-AT-0073</strain>
    </source>
</reference>
<sequence length="428" mass="48350">MHIHINRMGCQCTRKKVTYSCLHSTTKVEKCWRDEWKVMNSCVGIFMPKCDKQPRHIRKKKRFGFCAECAENFGLPMRPHRYDRKYVERFLQYKEQMGWRKMAKDAKDIPFKVVLDDVDIKRIHGPQQSPMRVRAHNSSTEIPSGRLSIYSLDSAAVRGLRSDCYVSEDERSPRVLPLGIVPPGLKSAWSTATYDISSDSEEEDEVFEMVEIGIVSPASTNQSQKNGRKPIISSLSAHHEQVVTPGVLSRGHNMLGLDRIVETQVTLNIDAWNNSIVGQDVPAISEVPKRRRGKKYFEIGEACLTSPAGYQRRIKVRSRSFEIPVPPPKVFSKIFTGAGQCVTHGNLPSIDCDTCKLGIYMEAGVPTEEDETRRLYLSAPPIMVRCQVPRPNYECAVQAACFCGMGRETCLTCKEREQQAKIVGASFV</sequence>
<accession>A0A9P8RNZ3</accession>
<name>A0A9P8RNZ3_9PEZI</name>
<keyword evidence="2" id="KW-1185">Reference proteome</keyword>
<proteinExistence type="predicted"/>
<organism evidence="1 2">
    <name type="scientific">Truncatella angustata</name>
    <dbReference type="NCBI Taxonomy" id="152316"/>
    <lineage>
        <taxon>Eukaryota</taxon>
        <taxon>Fungi</taxon>
        <taxon>Dikarya</taxon>
        <taxon>Ascomycota</taxon>
        <taxon>Pezizomycotina</taxon>
        <taxon>Sordariomycetes</taxon>
        <taxon>Xylariomycetidae</taxon>
        <taxon>Amphisphaeriales</taxon>
        <taxon>Sporocadaceae</taxon>
        <taxon>Truncatella</taxon>
    </lineage>
</organism>
<dbReference type="EMBL" id="JAGPXC010000009">
    <property type="protein sequence ID" value="KAH6646965.1"/>
    <property type="molecule type" value="Genomic_DNA"/>
</dbReference>
<evidence type="ECO:0000313" key="1">
    <source>
        <dbReference type="EMBL" id="KAH6646965.1"/>
    </source>
</evidence>
<dbReference type="AlphaFoldDB" id="A0A9P8RNZ3"/>
<comment type="caution">
    <text evidence="1">The sequence shown here is derived from an EMBL/GenBank/DDBJ whole genome shotgun (WGS) entry which is preliminary data.</text>
</comment>
<dbReference type="Proteomes" id="UP000758603">
    <property type="component" value="Unassembled WGS sequence"/>
</dbReference>
<dbReference type="RefSeq" id="XP_045953479.1">
    <property type="nucleotide sequence ID" value="XM_046096819.1"/>
</dbReference>